<dbReference type="eggNOG" id="ENOG502S8ZR">
    <property type="taxonomic scope" value="Eukaryota"/>
</dbReference>
<dbReference type="HOGENOM" id="CLU_1152470_0_0_1"/>
<name>C4JQV7_UNCRE</name>
<dbReference type="RefSeq" id="XP_002543922.1">
    <property type="nucleotide sequence ID" value="XM_002543876.1"/>
</dbReference>
<protein>
    <submittedName>
        <fullName evidence="2">Uncharacterized protein</fullName>
    </submittedName>
</protein>
<dbReference type="KEGG" id="ure:UREG_03439"/>
<evidence type="ECO:0000313" key="3">
    <source>
        <dbReference type="Proteomes" id="UP000002058"/>
    </source>
</evidence>
<feature type="compositionally biased region" description="Basic and acidic residues" evidence="1">
    <location>
        <begin position="187"/>
        <end position="201"/>
    </location>
</feature>
<dbReference type="Proteomes" id="UP000002058">
    <property type="component" value="Unassembled WGS sequence"/>
</dbReference>
<dbReference type="STRING" id="336963.C4JQV7"/>
<sequence length="241" mass="27070">MYSRGFSSVSPMAGIGKIWRASRPLGFPFIRFQSSSVFRPGYNFYTSAVHSHGKYTFGGGGSLSTSRYGDLSFERARLCGSYPGSSIERQYATRSKGGVTADEYIQEIQDLYEIAKDEVLGLFNVAFQNRLLTSLQLEIATESTSASTIYAASDREALREAFDDLDQLYTAYTGSRPHLPSIEEQQAEDKGRDEKESKKGTTFDPHNISPDVREEIRRRVGQRIRELRNAVEVLEESSRSE</sequence>
<dbReference type="AlphaFoldDB" id="C4JQV7"/>
<organism evidence="2 3">
    <name type="scientific">Uncinocarpus reesii (strain UAMH 1704)</name>
    <dbReference type="NCBI Taxonomy" id="336963"/>
    <lineage>
        <taxon>Eukaryota</taxon>
        <taxon>Fungi</taxon>
        <taxon>Dikarya</taxon>
        <taxon>Ascomycota</taxon>
        <taxon>Pezizomycotina</taxon>
        <taxon>Eurotiomycetes</taxon>
        <taxon>Eurotiomycetidae</taxon>
        <taxon>Onygenales</taxon>
        <taxon>Onygenaceae</taxon>
        <taxon>Uncinocarpus</taxon>
    </lineage>
</organism>
<evidence type="ECO:0000256" key="1">
    <source>
        <dbReference type="SAM" id="MobiDB-lite"/>
    </source>
</evidence>
<evidence type="ECO:0000313" key="2">
    <source>
        <dbReference type="EMBL" id="EEP78593.1"/>
    </source>
</evidence>
<gene>
    <name evidence="2" type="ORF">UREG_03439</name>
</gene>
<dbReference type="GeneID" id="8442013"/>
<dbReference type="InParanoid" id="C4JQV7"/>
<feature type="region of interest" description="Disordered" evidence="1">
    <location>
        <begin position="173"/>
        <end position="215"/>
    </location>
</feature>
<proteinExistence type="predicted"/>
<dbReference type="EMBL" id="CH476616">
    <property type="protein sequence ID" value="EEP78593.1"/>
    <property type="molecule type" value="Genomic_DNA"/>
</dbReference>
<reference evidence="3" key="1">
    <citation type="journal article" date="2009" name="Genome Res.">
        <title>Comparative genomic analyses of the human fungal pathogens Coccidioides and their relatives.</title>
        <authorList>
            <person name="Sharpton T.J."/>
            <person name="Stajich J.E."/>
            <person name="Rounsley S.D."/>
            <person name="Gardner M.J."/>
            <person name="Wortman J.R."/>
            <person name="Jordar V.S."/>
            <person name="Maiti R."/>
            <person name="Kodira C.D."/>
            <person name="Neafsey D.E."/>
            <person name="Zeng Q."/>
            <person name="Hung C.-Y."/>
            <person name="McMahan C."/>
            <person name="Muszewska A."/>
            <person name="Grynberg M."/>
            <person name="Mandel M.A."/>
            <person name="Kellner E.M."/>
            <person name="Barker B.M."/>
            <person name="Galgiani J.N."/>
            <person name="Orbach M.J."/>
            <person name="Kirkland T.N."/>
            <person name="Cole G.T."/>
            <person name="Henn M.R."/>
            <person name="Birren B.W."/>
            <person name="Taylor J.W."/>
        </authorList>
    </citation>
    <scope>NUCLEOTIDE SEQUENCE [LARGE SCALE GENOMIC DNA]</scope>
    <source>
        <strain evidence="3">UAMH 1704</strain>
    </source>
</reference>
<dbReference type="VEuPathDB" id="FungiDB:UREG_03439"/>
<dbReference type="OrthoDB" id="273230at2759"/>
<accession>C4JQV7</accession>
<keyword evidence="3" id="KW-1185">Reference proteome</keyword>